<evidence type="ECO:0000256" key="7">
    <source>
        <dbReference type="ARBA" id="ARBA00023308"/>
    </source>
</evidence>
<name>A0A518G5V6_9BACT</name>
<dbReference type="CDD" id="cd07771">
    <property type="entry name" value="ASKHA_NBD_FGGY_RhaB-like"/>
    <property type="match status" value="1"/>
</dbReference>
<organism evidence="10 11">
    <name type="scientific">Aureliella helgolandensis</name>
    <dbReference type="NCBI Taxonomy" id="2527968"/>
    <lineage>
        <taxon>Bacteria</taxon>
        <taxon>Pseudomonadati</taxon>
        <taxon>Planctomycetota</taxon>
        <taxon>Planctomycetia</taxon>
        <taxon>Pirellulales</taxon>
        <taxon>Pirellulaceae</taxon>
        <taxon>Aureliella</taxon>
    </lineage>
</organism>
<dbReference type="InterPro" id="IPR043129">
    <property type="entry name" value="ATPase_NBD"/>
</dbReference>
<sequence length="504" mass="55699">MPTETSPVHLAVDLGASSGRVLAGKVTETGVQLEEIHRFSNGGLDLGKRLVWNLLGQWEQITEGLSRAAGIYGKRVRSVGADTWGVDYVLLDRQNDMLGPCMHYRDGRTAGVMEKAFQRLSRSEIFRATGLQFMEINTAYQLLAMRLEESPQLDIAERFLMVPDFLHWQLSGEQVNEFTNASTTQLLDVQSGNWSRPILDAFEIPTHLFSEPVQPGHCLGNITRALQMRTRLDRSVEVIVPATHDTGSAVLAVPADSFASENPDWCYISCGTWSLMGVELARPVLSEACQLLNFTNEGGVNGSVRLLKNIAGLWIVQQCREQWKREGHDWSWEHLLNLASQSPAMLSVVDTDDSLFLAPDNMPEAVCEFCRRTGQPVPQDPGAIVRCALESLALRYRLTLSYLEQLVGHSMKTIHMVGGGVQNRMLCQFAADACGRPVVAGPVEATAIGNILMQAIGSGQLSSIQEARRLVRLAKDIVVYEPQPAGRWDEGYAKLQQFLLAAKP</sequence>
<dbReference type="GO" id="GO:0005829">
    <property type="term" value="C:cytosol"/>
    <property type="evidence" value="ECO:0007669"/>
    <property type="project" value="TreeGrafter"/>
</dbReference>
<keyword evidence="11" id="KW-1185">Reference proteome</keyword>
<reference evidence="10 11" key="1">
    <citation type="submission" date="2019-02" db="EMBL/GenBank/DDBJ databases">
        <title>Deep-cultivation of Planctomycetes and their phenomic and genomic characterization uncovers novel biology.</title>
        <authorList>
            <person name="Wiegand S."/>
            <person name="Jogler M."/>
            <person name="Boedeker C."/>
            <person name="Pinto D."/>
            <person name="Vollmers J."/>
            <person name="Rivas-Marin E."/>
            <person name="Kohn T."/>
            <person name="Peeters S.H."/>
            <person name="Heuer A."/>
            <person name="Rast P."/>
            <person name="Oberbeckmann S."/>
            <person name="Bunk B."/>
            <person name="Jeske O."/>
            <person name="Meyerdierks A."/>
            <person name="Storesund J.E."/>
            <person name="Kallscheuer N."/>
            <person name="Luecker S."/>
            <person name="Lage O.M."/>
            <person name="Pohl T."/>
            <person name="Merkel B.J."/>
            <person name="Hornburger P."/>
            <person name="Mueller R.-W."/>
            <person name="Bruemmer F."/>
            <person name="Labrenz M."/>
            <person name="Spormann A.M."/>
            <person name="Op den Camp H."/>
            <person name="Overmann J."/>
            <person name="Amann R."/>
            <person name="Jetten M.S.M."/>
            <person name="Mascher T."/>
            <person name="Medema M.H."/>
            <person name="Devos D.P."/>
            <person name="Kaster A.-K."/>
            <person name="Ovreas L."/>
            <person name="Rohde M."/>
            <person name="Galperin M.Y."/>
            <person name="Jogler C."/>
        </authorList>
    </citation>
    <scope>NUCLEOTIDE SEQUENCE [LARGE SCALE GENOMIC DNA]</scope>
    <source>
        <strain evidence="10 11">Q31a</strain>
    </source>
</reference>
<dbReference type="OrthoDB" id="9761504at2"/>
<dbReference type="PIRSF" id="PIRSF000538">
    <property type="entry name" value="GlpK"/>
    <property type="match status" value="1"/>
</dbReference>
<dbReference type="GO" id="GO:0006071">
    <property type="term" value="P:glycerol metabolic process"/>
    <property type="evidence" value="ECO:0007669"/>
    <property type="project" value="TreeGrafter"/>
</dbReference>
<evidence type="ECO:0000256" key="3">
    <source>
        <dbReference type="ARBA" id="ARBA00022741"/>
    </source>
</evidence>
<dbReference type="PANTHER" id="PTHR10196:SF93">
    <property type="entry name" value="L-RHAMNULOKINASE"/>
    <property type="match status" value="1"/>
</dbReference>
<dbReference type="AlphaFoldDB" id="A0A518G5V6"/>
<dbReference type="InterPro" id="IPR018485">
    <property type="entry name" value="FGGY_C"/>
</dbReference>
<dbReference type="EC" id="2.7.1.5" evidence="10"/>
<keyword evidence="4 10" id="KW-0418">Kinase</keyword>
<comment type="similarity">
    <text evidence="1">Belongs to the FGGY kinase family.</text>
</comment>
<dbReference type="Proteomes" id="UP000318017">
    <property type="component" value="Chromosome"/>
</dbReference>
<dbReference type="InterPro" id="IPR000577">
    <property type="entry name" value="Carb_kinase_FGGY"/>
</dbReference>
<evidence type="ECO:0000313" key="10">
    <source>
        <dbReference type="EMBL" id="QDV23965.1"/>
    </source>
</evidence>
<feature type="domain" description="Carbohydrate kinase FGGY C-terminal" evidence="9">
    <location>
        <begin position="266"/>
        <end position="456"/>
    </location>
</feature>
<keyword evidence="2 10" id="KW-0808">Transferase</keyword>
<dbReference type="EMBL" id="CP036298">
    <property type="protein sequence ID" value="QDV23965.1"/>
    <property type="molecule type" value="Genomic_DNA"/>
</dbReference>
<keyword evidence="3" id="KW-0547">Nucleotide-binding</keyword>
<dbReference type="SUPFAM" id="SSF53067">
    <property type="entry name" value="Actin-like ATPase domain"/>
    <property type="match status" value="2"/>
</dbReference>
<dbReference type="PANTHER" id="PTHR10196">
    <property type="entry name" value="SUGAR KINASE"/>
    <property type="match status" value="1"/>
</dbReference>
<dbReference type="Pfam" id="PF02782">
    <property type="entry name" value="FGGY_C"/>
    <property type="match status" value="1"/>
</dbReference>
<dbReference type="GO" id="GO:0004370">
    <property type="term" value="F:glycerol kinase activity"/>
    <property type="evidence" value="ECO:0007669"/>
    <property type="project" value="TreeGrafter"/>
</dbReference>
<keyword evidence="6" id="KW-1015">Disulfide bond</keyword>
<dbReference type="RefSeq" id="WP_145077274.1">
    <property type="nucleotide sequence ID" value="NZ_CP036298.1"/>
</dbReference>
<keyword evidence="5" id="KW-0067">ATP-binding</keyword>
<evidence type="ECO:0000256" key="4">
    <source>
        <dbReference type="ARBA" id="ARBA00022777"/>
    </source>
</evidence>
<evidence type="ECO:0000313" key="11">
    <source>
        <dbReference type="Proteomes" id="UP000318017"/>
    </source>
</evidence>
<evidence type="ECO:0000259" key="8">
    <source>
        <dbReference type="Pfam" id="PF00370"/>
    </source>
</evidence>
<keyword evidence="7" id="KW-0684">Rhamnose metabolism</keyword>
<evidence type="ECO:0000259" key="9">
    <source>
        <dbReference type="Pfam" id="PF02782"/>
    </source>
</evidence>
<protein>
    <submittedName>
        <fullName evidence="10">Rhamnulokinase</fullName>
        <ecNumber evidence="10">2.7.1.5</ecNumber>
    </submittedName>
</protein>
<dbReference type="GO" id="GO:0008993">
    <property type="term" value="F:rhamnulokinase activity"/>
    <property type="evidence" value="ECO:0007669"/>
    <property type="project" value="UniProtKB-EC"/>
</dbReference>
<evidence type="ECO:0000256" key="1">
    <source>
        <dbReference type="ARBA" id="ARBA00009156"/>
    </source>
</evidence>
<dbReference type="Pfam" id="PF00370">
    <property type="entry name" value="FGGY_N"/>
    <property type="match status" value="1"/>
</dbReference>
<evidence type="ECO:0000256" key="6">
    <source>
        <dbReference type="ARBA" id="ARBA00023157"/>
    </source>
</evidence>
<dbReference type="Gene3D" id="3.30.420.40">
    <property type="match status" value="2"/>
</dbReference>
<evidence type="ECO:0000256" key="5">
    <source>
        <dbReference type="ARBA" id="ARBA00022840"/>
    </source>
</evidence>
<accession>A0A518G5V6</accession>
<dbReference type="GO" id="GO:0005524">
    <property type="term" value="F:ATP binding"/>
    <property type="evidence" value="ECO:0007669"/>
    <property type="project" value="UniProtKB-KW"/>
</dbReference>
<dbReference type="InterPro" id="IPR018484">
    <property type="entry name" value="FGGY_N"/>
</dbReference>
<proteinExistence type="inferred from homology"/>
<dbReference type="KEGG" id="ahel:Q31a_22780"/>
<dbReference type="GO" id="GO:0019301">
    <property type="term" value="P:rhamnose catabolic process"/>
    <property type="evidence" value="ECO:0007669"/>
    <property type="project" value="InterPro"/>
</dbReference>
<dbReference type="InterPro" id="IPR013449">
    <property type="entry name" value="Rhamnulokinase"/>
</dbReference>
<evidence type="ECO:0000256" key="2">
    <source>
        <dbReference type="ARBA" id="ARBA00022679"/>
    </source>
</evidence>
<feature type="domain" description="Carbohydrate kinase FGGY N-terminal" evidence="8">
    <location>
        <begin position="10"/>
        <end position="251"/>
    </location>
</feature>
<gene>
    <name evidence="10" type="primary">rhaB</name>
    <name evidence="10" type="ORF">Q31a_22780</name>
</gene>